<evidence type="ECO:0000313" key="2">
    <source>
        <dbReference type="Proteomes" id="UP000593562"/>
    </source>
</evidence>
<protein>
    <recommendedName>
        <fullName evidence="3">DUF1677 family protein</fullName>
    </recommendedName>
</protein>
<evidence type="ECO:0000313" key="1">
    <source>
        <dbReference type="EMBL" id="KAF5743108.1"/>
    </source>
</evidence>
<dbReference type="Proteomes" id="UP000593562">
    <property type="component" value="Unassembled WGS sequence"/>
</dbReference>
<dbReference type="InterPro" id="IPR012876">
    <property type="entry name" value="DUF1677_pln"/>
</dbReference>
<dbReference type="Pfam" id="PF07911">
    <property type="entry name" value="DUF1677"/>
    <property type="match status" value="1"/>
</dbReference>
<gene>
    <name evidence="1" type="ORF">HS088_TW09G01173</name>
</gene>
<dbReference type="OrthoDB" id="1911663at2759"/>
<dbReference type="FunCoup" id="A0A7J7DA08">
    <property type="interactions" value="6"/>
</dbReference>
<evidence type="ECO:0008006" key="3">
    <source>
        <dbReference type="Google" id="ProtNLM"/>
    </source>
</evidence>
<proteinExistence type="predicted"/>
<comment type="caution">
    <text evidence="1">The sequence shown here is derived from an EMBL/GenBank/DDBJ whole genome shotgun (WGS) entry which is preliminary data.</text>
</comment>
<dbReference type="AlphaFoldDB" id="A0A7J7DA08"/>
<dbReference type="PANTHER" id="PTHR33108">
    <property type="entry name" value="OS01G0745000 PROTEIN"/>
    <property type="match status" value="1"/>
</dbReference>
<dbReference type="InParanoid" id="A0A7J7DA08"/>
<reference evidence="1 2" key="1">
    <citation type="journal article" date="2020" name="Nat. Commun.">
        <title>Genome of Tripterygium wilfordii and identification of cytochrome P450 involved in triptolide biosynthesis.</title>
        <authorList>
            <person name="Tu L."/>
            <person name="Su P."/>
            <person name="Zhang Z."/>
            <person name="Gao L."/>
            <person name="Wang J."/>
            <person name="Hu T."/>
            <person name="Zhou J."/>
            <person name="Zhang Y."/>
            <person name="Zhao Y."/>
            <person name="Liu Y."/>
            <person name="Song Y."/>
            <person name="Tong Y."/>
            <person name="Lu Y."/>
            <person name="Yang J."/>
            <person name="Xu C."/>
            <person name="Jia M."/>
            <person name="Peters R.J."/>
            <person name="Huang L."/>
            <person name="Gao W."/>
        </authorList>
    </citation>
    <scope>NUCLEOTIDE SEQUENCE [LARGE SCALE GENOMIC DNA]</scope>
    <source>
        <strain evidence="2">cv. XIE 37</strain>
        <tissue evidence="1">Leaf</tissue>
    </source>
</reference>
<organism evidence="1 2">
    <name type="scientific">Tripterygium wilfordii</name>
    <name type="common">Thunder God vine</name>
    <dbReference type="NCBI Taxonomy" id="458696"/>
    <lineage>
        <taxon>Eukaryota</taxon>
        <taxon>Viridiplantae</taxon>
        <taxon>Streptophyta</taxon>
        <taxon>Embryophyta</taxon>
        <taxon>Tracheophyta</taxon>
        <taxon>Spermatophyta</taxon>
        <taxon>Magnoliopsida</taxon>
        <taxon>eudicotyledons</taxon>
        <taxon>Gunneridae</taxon>
        <taxon>Pentapetalae</taxon>
        <taxon>rosids</taxon>
        <taxon>fabids</taxon>
        <taxon>Celastrales</taxon>
        <taxon>Celastraceae</taxon>
        <taxon>Tripterygium</taxon>
    </lineage>
</organism>
<keyword evidence="2" id="KW-1185">Reference proteome</keyword>
<dbReference type="EMBL" id="JAAARO010000009">
    <property type="protein sequence ID" value="KAF5743108.1"/>
    <property type="molecule type" value="Genomic_DNA"/>
</dbReference>
<accession>A0A7J7DA08</accession>
<name>A0A7J7DA08_TRIWF</name>
<dbReference type="PANTHER" id="PTHR33108:SF3">
    <property type="entry name" value="DUF1677 FAMILY PROTEIN"/>
    <property type="match status" value="1"/>
</dbReference>
<sequence>MAISGSETQPQNPRVVPQIEVESVKCDSCGFTEDCTPAYISRVRDRFQGRWICGLCSEAVKDEVRRSDKVITTEEALKRHTSFCESFRSWSPLHQTEHPISVMGRVLLRNLDSPRSLRSRSNSISSLPGVDEVQRPQLVRSESCFSALSR</sequence>